<dbReference type="InterPro" id="IPR036291">
    <property type="entry name" value="NAD(P)-bd_dom_sf"/>
</dbReference>
<reference evidence="3" key="1">
    <citation type="submission" date="2019-08" db="EMBL/GenBank/DDBJ databases">
        <authorList>
            <person name="Kucharzyk K."/>
            <person name="Murdoch R.W."/>
            <person name="Higgins S."/>
            <person name="Loffler F."/>
        </authorList>
    </citation>
    <scope>NUCLEOTIDE SEQUENCE</scope>
</reference>
<evidence type="ECO:0000256" key="1">
    <source>
        <dbReference type="ARBA" id="ARBA00006484"/>
    </source>
</evidence>
<dbReference type="EC" id="1.1.1.385" evidence="3"/>
<proteinExistence type="inferred from homology"/>
<dbReference type="SUPFAM" id="SSF51735">
    <property type="entry name" value="NAD(P)-binding Rossmann-fold domains"/>
    <property type="match status" value="1"/>
</dbReference>
<dbReference type="GO" id="GO:0016491">
    <property type="term" value="F:oxidoreductase activity"/>
    <property type="evidence" value="ECO:0007669"/>
    <property type="project" value="UniProtKB-KW"/>
</dbReference>
<dbReference type="EMBL" id="VSSQ01007605">
    <property type="protein sequence ID" value="MPM36431.1"/>
    <property type="molecule type" value="Genomic_DNA"/>
</dbReference>
<dbReference type="AlphaFoldDB" id="A0A644Z8W1"/>
<comment type="similarity">
    <text evidence="1">Belongs to the short-chain dehydrogenases/reductases (SDR) family.</text>
</comment>
<accession>A0A644Z8W1</accession>
<dbReference type="InterPro" id="IPR051122">
    <property type="entry name" value="SDR_DHRS6-like"/>
</dbReference>
<comment type="caution">
    <text evidence="3">The sequence shown here is derived from an EMBL/GenBank/DDBJ whole genome shotgun (WGS) entry which is preliminary data.</text>
</comment>
<gene>
    <name evidence="3" type="primary">bacC_13</name>
    <name evidence="3" type="ORF">SDC9_83027</name>
</gene>
<dbReference type="PANTHER" id="PTHR43477:SF1">
    <property type="entry name" value="DIHYDROANTICAPSIN 7-DEHYDROGENASE"/>
    <property type="match status" value="1"/>
</dbReference>
<evidence type="ECO:0000256" key="2">
    <source>
        <dbReference type="ARBA" id="ARBA00023002"/>
    </source>
</evidence>
<evidence type="ECO:0000313" key="3">
    <source>
        <dbReference type="EMBL" id="MPM36431.1"/>
    </source>
</evidence>
<name>A0A644Z8W1_9ZZZZ</name>
<dbReference type="InterPro" id="IPR002347">
    <property type="entry name" value="SDR_fam"/>
</dbReference>
<keyword evidence="2 3" id="KW-0560">Oxidoreductase</keyword>
<dbReference type="Pfam" id="PF13561">
    <property type="entry name" value="adh_short_C2"/>
    <property type="match status" value="1"/>
</dbReference>
<dbReference type="Gene3D" id="3.40.50.720">
    <property type="entry name" value="NAD(P)-binding Rossmann-like Domain"/>
    <property type="match status" value="1"/>
</dbReference>
<protein>
    <submittedName>
        <fullName evidence="3">Dihydroanticapsin 7-dehydrogenase</fullName>
        <ecNumber evidence="3">1.1.1.385</ecNumber>
    </submittedName>
</protein>
<dbReference type="PRINTS" id="PR00081">
    <property type="entry name" value="GDHRDH"/>
</dbReference>
<organism evidence="3">
    <name type="scientific">bioreactor metagenome</name>
    <dbReference type="NCBI Taxonomy" id="1076179"/>
    <lineage>
        <taxon>unclassified sequences</taxon>
        <taxon>metagenomes</taxon>
        <taxon>ecological metagenomes</taxon>
    </lineage>
</organism>
<sequence>MNIFSLEGKCVTAFGGAGYLGIATVEAMLDLGAKVLIADRFPDYAKEYVAHLESNPACELFPCNAGNVEDIRAALDACEQKFGKVTNVVNFIAYGPAGGSKPIESCDDETFQAGLEGSINVMFRVLREAIPYLEKNESSSIVNTGSMYGIVSPDPGIYGTSGQNNPVYYGAGKAGVIQLTRYAAGHLAKRGIRVNCVSPGPFPDSRKLPPKEFLDELSKKTMLGRIGRNSEIAGAYCYLLSDAATFTTGANVVVDGGWTAW</sequence>
<dbReference type="PANTHER" id="PTHR43477">
    <property type="entry name" value="DIHYDROANTICAPSIN 7-DEHYDROGENASE"/>
    <property type="match status" value="1"/>
</dbReference>